<proteinExistence type="predicted"/>
<dbReference type="KEGG" id="bcom:BAUCODRAFT_187485"/>
<dbReference type="Proteomes" id="UP000011761">
    <property type="component" value="Unassembled WGS sequence"/>
</dbReference>
<dbReference type="HOGENOM" id="CLU_1414921_0_0_1"/>
<sequence length="192" mass="21458">MEAKSSLDTCQGILVVPYKAEQLDKPPSETIFATTSSLTGPRCELEVRTWLDSPISAALGIPLKVTNFPSDNSKLQNKLAIPLFLNVDPEDDAFAKVSYRYMDGGVLLARQDGEKLDEKHVVALLAYLNSLSEVMVEHARKEWEGDEERKEQAKVLAEERLTPYAFMAFFGEYQASMTRACEPGWEKVNAPI</sequence>
<gene>
    <name evidence="1" type="ORF">BAUCODRAFT_187485</name>
</gene>
<dbReference type="RefSeq" id="XP_007672069.1">
    <property type="nucleotide sequence ID" value="XM_007673879.1"/>
</dbReference>
<name>M2NMX6_BAUPA</name>
<reference evidence="1 2" key="1">
    <citation type="journal article" date="2012" name="PLoS Pathog.">
        <title>Diverse lifestyles and strategies of plant pathogenesis encoded in the genomes of eighteen Dothideomycetes fungi.</title>
        <authorList>
            <person name="Ohm R.A."/>
            <person name="Feau N."/>
            <person name="Henrissat B."/>
            <person name="Schoch C.L."/>
            <person name="Horwitz B.A."/>
            <person name="Barry K.W."/>
            <person name="Condon B.J."/>
            <person name="Copeland A.C."/>
            <person name="Dhillon B."/>
            <person name="Glaser F."/>
            <person name="Hesse C.N."/>
            <person name="Kosti I."/>
            <person name="LaButti K."/>
            <person name="Lindquist E.A."/>
            <person name="Lucas S."/>
            <person name="Salamov A.A."/>
            <person name="Bradshaw R.E."/>
            <person name="Ciuffetti L."/>
            <person name="Hamelin R.C."/>
            <person name="Kema G.H.J."/>
            <person name="Lawrence C."/>
            <person name="Scott J.A."/>
            <person name="Spatafora J.W."/>
            <person name="Turgeon B.G."/>
            <person name="de Wit P.J.G.M."/>
            <person name="Zhong S."/>
            <person name="Goodwin S.B."/>
            <person name="Grigoriev I.V."/>
        </authorList>
    </citation>
    <scope>NUCLEOTIDE SEQUENCE [LARGE SCALE GENOMIC DNA]</scope>
    <source>
        <strain evidence="1 2">UAMH 10762</strain>
    </source>
</reference>
<dbReference type="EMBL" id="KB445550">
    <property type="protein sequence ID" value="EMD00885.1"/>
    <property type="molecule type" value="Genomic_DNA"/>
</dbReference>
<dbReference type="AlphaFoldDB" id="M2NMX6"/>
<dbReference type="OrthoDB" id="3916959at2759"/>
<evidence type="ECO:0000313" key="1">
    <source>
        <dbReference type="EMBL" id="EMD00885.1"/>
    </source>
</evidence>
<keyword evidence="2" id="KW-1185">Reference proteome</keyword>
<organism evidence="1 2">
    <name type="scientific">Baudoinia panamericana (strain UAMH 10762)</name>
    <name type="common">Angels' share fungus</name>
    <name type="synonym">Baudoinia compniacensis (strain UAMH 10762)</name>
    <dbReference type="NCBI Taxonomy" id="717646"/>
    <lineage>
        <taxon>Eukaryota</taxon>
        <taxon>Fungi</taxon>
        <taxon>Dikarya</taxon>
        <taxon>Ascomycota</taxon>
        <taxon>Pezizomycotina</taxon>
        <taxon>Dothideomycetes</taxon>
        <taxon>Dothideomycetidae</taxon>
        <taxon>Mycosphaerellales</taxon>
        <taxon>Teratosphaeriaceae</taxon>
        <taxon>Baudoinia</taxon>
    </lineage>
</organism>
<accession>M2NMX6</accession>
<protein>
    <submittedName>
        <fullName evidence="1">Uncharacterized protein</fullName>
    </submittedName>
</protein>
<evidence type="ECO:0000313" key="2">
    <source>
        <dbReference type="Proteomes" id="UP000011761"/>
    </source>
</evidence>
<dbReference type="GeneID" id="19109543"/>